<sequence length="640" mass="73123">MLELKLNGVKKFMEATLVVENITFEAYEGEKVGIIGANGSGKSTILKLIAGIEPMHYYPGYPQTSSYGYDEGLINLPRSATRAYLEQMPAYPGGFKVIDVLNQAFEELERIEKEMRELEEQMETLDGEALEKALKKYSDLVQLFEAKGGYERDEKLGKVCTGLHFSESFLNKDFDLLSGGEKTTVVLGKLLIHNPDILLLDEPTNHLDMEAIEWLEGYLKSYKGIVIIVSHDRYFLDNVVSKIVEIEDMQSITYKGNYSSFVSQKEENLRIQFEHFREQQKKLNKMENTIKDLRDWAMRGGNDKFFRRAASIQKKLDKMERIDKPVFERRNMRLDFKAAVRSGNETIKAVGLSKSYGDKVIFKNTDAMIQYGERVGLIGPNSCGKTTFLKMLLGEEQPDAGVVELGANVLAAYLPQKLIFSNEELTVLEAFREDISILEGKAREYLSKFMFYKNTVFKKVKHLSGGERIRLKLGMLMFQDINLLILDEPTNHLDIDSIETLEEALEDFKGTIFFISHDRYFINKIGGQVIAVEDYAIKSYLGNYDYYKIEKAKLSRHEEPKKAVVKVEKKKIEKGPAVKQEAVEAKVLTRIQSLEHEISELDAAMGAAALDYEELGRLYERKQALSTELEIVMEKWLDIS</sequence>
<organism evidence="6">
    <name type="scientific">Neobacillus citreus</name>
    <dbReference type="NCBI Taxonomy" id="2833578"/>
    <lineage>
        <taxon>Bacteria</taxon>
        <taxon>Bacillati</taxon>
        <taxon>Bacillota</taxon>
        <taxon>Bacilli</taxon>
        <taxon>Bacillales</taxon>
        <taxon>Bacillaceae</taxon>
        <taxon>Neobacillus</taxon>
    </lineage>
</organism>
<evidence type="ECO:0000256" key="2">
    <source>
        <dbReference type="ARBA" id="ARBA00022741"/>
    </source>
</evidence>
<dbReference type="FunFam" id="3.40.50.300:FF:000309">
    <property type="entry name" value="ABC transporter ATP-binding protein"/>
    <property type="match status" value="1"/>
</dbReference>
<dbReference type="PANTHER" id="PTHR42855">
    <property type="entry name" value="ABC TRANSPORTER ATP-BINDING SUBUNIT"/>
    <property type="match status" value="1"/>
</dbReference>
<dbReference type="GO" id="GO:0005524">
    <property type="term" value="F:ATP binding"/>
    <property type="evidence" value="ECO:0007669"/>
    <property type="project" value="UniProtKB-KW"/>
</dbReference>
<evidence type="ECO:0000313" key="6">
    <source>
        <dbReference type="EMBL" id="MBS4186855.1"/>
    </source>
</evidence>
<evidence type="ECO:0000256" key="1">
    <source>
        <dbReference type="ARBA" id="ARBA00022737"/>
    </source>
</evidence>
<dbReference type="GO" id="GO:0003677">
    <property type="term" value="F:DNA binding"/>
    <property type="evidence" value="ECO:0007669"/>
    <property type="project" value="InterPro"/>
</dbReference>
<dbReference type="InterPro" id="IPR051309">
    <property type="entry name" value="ABCF_ATPase"/>
</dbReference>
<keyword evidence="8" id="KW-1185">Reference proteome</keyword>
<dbReference type="Pfam" id="PF00005">
    <property type="entry name" value="ABC_tran"/>
    <property type="match status" value="2"/>
</dbReference>
<evidence type="ECO:0000256" key="3">
    <source>
        <dbReference type="ARBA" id="ARBA00022840"/>
    </source>
</evidence>
<feature type="domain" description="ABC transporter" evidence="5">
    <location>
        <begin position="4"/>
        <end position="274"/>
    </location>
</feature>
<dbReference type="SMART" id="SM00382">
    <property type="entry name" value="AAA"/>
    <property type="match status" value="2"/>
</dbReference>
<protein>
    <submittedName>
        <fullName evidence="6">ABC-F family ATP-binding cassette domain-containing protein</fullName>
    </submittedName>
</protein>
<dbReference type="RefSeq" id="WP_213146615.1">
    <property type="nucleotide sequence ID" value="NZ_JAGYPE020000034.1"/>
</dbReference>
<dbReference type="CDD" id="cd03221">
    <property type="entry name" value="ABCF_EF-3"/>
    <property type="match status" value="2"/>
</dbReference>
<dbReference type="AlphaFoldDB" id="A0A942T5K7"/>
<comment type="caution">
    <text evidence="6">The sequence shown here is derived from an EMBL/GenBank/DDBJ whole genome shotgun (WGS) entry which is preliminary data.</text>
</comment>
<keyword evidence="3 6" id="KW-0067">ATP-binding</keyword>
<evidence type="ECO:0000313" key="7">
    <source>
        <dbReference type="EMBL" id="MCH6267312.1"/>
    </source>
</evidence>
<name>A0A942T5K7_9BACI</name>
<dbReference type="InterPro" id="IPR032781">
    <property type="entry name" value="ABC_tran_Xtn"/>
</dbReference>
<dbReference type="EMBL" id="JAGYPE010000007">
    <property type="protein sequence ID" value="MBS4186855.1"/>
    <property type="molecule type" value="Genomic_DNA"/>
</dbReference>
<dbReference type="PANTHER" id="PTHR42855:SF2">
    <property type="entry name" value="DRUG RESISTANCE ABC TRANSPORTER,ATP-BINDING PROTEIN"/>
    <property type="match status" value="1"/>
</dbReference>
<dbReference type="Pfam" id="PF12848">
    <property type="entry name" value="ABC_tran_Xtn"/>
    <property type="match status" value="1"/>
</dbReference>
<proteinExistence type="predicted"/>
<accession>A0A942T5K7</accession>
<feature type="domain" description="ABC transporter" evidence="5">
    <location>
        <begin position="347"/>
        <end position="559"/>
    </location>
</feature>
<dbReference type="InterPro" id="IPR027417">
    <property type="entry name" value="P-loop_NTPase"/>
</dbReference>
<keyword evidence="4" id="KW-0175">Coiled coil</keyword>
<dbReference type="SUPFAM" id="SSF52540">
    <property type="entry name" value="P-loop containing nucleoside triphosphate hydrolases"/>
    <property type="match status" value="2"/>
</dbReference>
<dbReference type="Proteomes" id="UP000677265">
    <property type="component" value="Unassembled WGS sequence"/>
</dbReference>
<feature type="coiled-coil region" evidence="4">
    <location>
        <begin position="98"/>
        <end position="135"/>
    </location>
</feature>
<evidence type="ECO:0000259" key="5">
    <source>
        <dbReference type="PROSITE" id="PS50893"/>
    </source>
</evidence>
<dbReference type="FunFam" id="3.40.50.300:FF:000011">
    <property type="entry name" value="Putative ABC transporter ATP-binding component"/>
    <property type="match status" value="1"/>
</dbReference>
<dbReference type="Gene3D" id="3.40.50.300">
    <property type="entry name" value="P-loop containing nucleotide triphosphate hydrolases"/>
    <property type="match status" value="2"/>
</dbReference>
<evidence type="ECO:0000256" key="4">
    <source>
        <dbReference type="SAM" id="Coils"/>
    </source>
</evidence>
<reference evidence="6" key="1">
    <citation type="submission" date="2021-05" db="EMBL/GenBank/DDBJ databases">
        <title>Novel Bacillus species.</title>
        <authorList>
            <person name="Liu G."/>
        </authorList>
    </citation>
    <scope>NUCLEOTIDE SEQUENCE</scope>
    <source>
        <strain evidence="6 8">FJAT-50051</strain>
    </source>
</reference>
<dbReference type="InterPro" id="IPR003593">
    <property type="entry name" value="AAA+_ATPase"/>
</dbReference>
<dbReference type="NCBIfam" id="NF000355">
    <property type="entry name" value="ribo_prot_ABC_F"/>
    <property type="match status" value="1"/>
</dbReference>
<dbReference type="GO" id="GO:0016887">
    <property type="term" value="F:ATP hydrolysis activity"/>
    <property type="evidence" value="ECO:0007669"/>
    <property type="project" value="InterPro"/>
</dbReference>
<dbReference type="PROSITE" id="PS50893">
    <property type="entry name" value="ABC_TRANSPORTER_2"/>
    <property type="match status" value="2"/>
</dbReference>
<dbReference type="InterPro" id="IPR003439">
    <property type="entry name" value="ABC_transporter-like_ATP-bd"/>
</dbReference>
<keyword evidence="2" id="KW-0547">Nucleotide-binding</keyword>
<keyword evidence="1" id="KW-0677">Repeat</keyword>
<dbReference type="EMBL" id="JAGYPE020000034">
    <property type="protein sequence ID" value="MCH6267312.1"/>
    <property type="molecule type" value="Genomic_DNA"/>
</dbReference>
<evidence type="ECO:0000313" key="8">
    <source>
        <dbReference type="Proteomes" id="UP000677265"/>
    </source>
</evidence>
<gene>
    <name evidence="7" type="ORF">KHB02_017470</name>
    <name evidence="6" type="ORF">KHB02_36400</name>
</gene>